<accession>A0A3M7QU71</accession>
<keyword evidence="2" id="KW-1185">Reference proteome</keyword>
<dbReference type="Proteomes" id="UP000276133">
    <property type="component" value="Unassembled WGS sequence"/>
</dbReference>
<dbReference type="AlphaFoldDB" id="A0A3M7QU71"/>
<protein>
    <submittedName>
        <fullName evidence="1">Uncharacterized protein</fullName>
    </submittedName>
</protein>
<evidence type="ECO:0000313" key="1">
    <source>
        <dbReference type="EMBL" id="RNA14769.1"/>
    </source>
</evidence>
<sequence>MFMTHANKRQQCRLNPDQKQICGYKAIDLSSDDGFKIFGFDMKEEEQIEKRSNSRFLTNTLYYSIYKQKTTQKKISCPQSLIKLYAWSFEKRAYFGIEISNTLN</sequence>
<evidence type="ECO:0000313" key="2">
    <source>
        <dbReference type="Proteomes" id="UP000276133"/>
    </source>
</evidence>
<organism evidence="1 2">
    <name type="scientific">Brachionus plicatilis</name>
    <name type="common">Marine rotifer</name>
    <name type="synonym">Brachionus muelleri</name>
    <dbReference type="NCBI Taxonomy" id="10195"/>
    <lineage>
        <taxon>Eukaryota</taxon>
        <taxon>Metazoa</taxon>
        <taxon>Spiralia</taxon>
        <taxon>Gnathifera</taxon>
        <taxon>Rotifera</taxon>
        <taxon>Eurotatoria</taxon>
        <taxon>Monogononta</taxon>
        <taxon>Pseudotrocha</taxon>
        <taxon>Ploima</taxon>
        <taxon>Brachionidae</taxon>
        <taxon>Brachionus</taxon>
    </lineage>
</organism>
<name>A0A3M7QU71_BRAPC</name>
<dbReference type="EMBL" id="REGN01005113">
    <property type="protein sequence ID" value="RNA14769.1"/>
    <property type="molecule type" value="Genomic_DNA"/>
</dbReference>
<comment type="caution">
    <text evidence="1">The sequence shown here is derived from an EMBL/GenBank/DDBJ whole genome shotgun (WGS) entry which is preliminary data.</text>
</comment>
<proteinExistence type="predicted"/>
<gene>
    <name evidence="1" type="ORF">BpHYR1_029111</name>
</gene>
<reference evidence="1 2" key="1">
    <citation type="journal article" date="2018" name="Sci. Rep.">
        <title>Genomic signatures of local adaptation to the degree of environmental predictability in rotifers.</title>
        <authorList>
            <person name="Franch-Gras L."/>
            <person name="Hahn C."/>
            <person name="Garcia-Roger E.M."/>
            <person name="Carmona M.J."/>
            <person name="Serra M."/>
            <person name="Gomez A."/>
        </authorList>
    </citation>
    <scope>NUCLEOTIDE SEQUENCE [LARGE SCALE GENOMIC DNA]</scope>
    <source>
        <strain evidence="1">HYR1</strain>
    </source>
</reference>